<feature type="transmembrane region" description="Helical" evidence="5">
    <location>
        <begin position="132"/>
        <end position="151"/>
    </location>
</feature>
<feature type="domain" description="O-antigen ligase-related" evidence="6">
    <location>
        <begin position="239"/>
        <end position="396"/>
    </location>
</feature>
<feature type="transmembrane region" description="Helical" evidence="5">
    <location>
        <begin position="279"/>
        <end position="296"/>
    </location>
</feature>
<feature type="transmembrane region" description="Helical" evidence="5">
    <location>
        <begin position="163"/>
        <end position="183"/>
    </location>
</feature>
<dbReference type="InterPro" id="IPR007016">
    <property type="entry name" value="O-antigen_ligase-rel_domated"/>
</dbReference>
<feature type="transmembrane region" description="Helical" evidence="5">
    <location>
        <begin position="203"/>
        <end position="222"/>
    </location>
</feature>
<sequence length="490" mass="51978">MGLLAGAAALALGALSVTQPLAAAGLALVTFLLAAVLFLYTHLPRLALGALGICLTGYALFGRGFAYLGVAPLYVGEAALLLCLLAAALHTRWRVLAASPLTYLLGIYLLIGLTATVPQVGIYGLISLRDAVLWGYGLFALAVAALLIRFGAVTQIAATYLRFVPIFLVCAPLATLAVQLFGGAIPRLPGTDAALIEVKGGDVAVHLAGIAALLMLGLPRLLSRGRLSTLARHEWLWWALWLATAAIPVFRVRAGLLAIAAAVLIVLVLRPASRWGKPAALVVLLLTLALAFNVTARVGEDRNTISAEALLLNIQSIAGSSGEGYRDGTRGWRLRWWTEITHYTFGGPYFWTGKGYGINLADADGFQLGDHSLRSPHNGHLTILARSGVPGFAAWIVLQLTFALSLLRAYLRAQRNGQTLWARLNLFTLAYWAAFMVNASFDVYLEGPQGGIWFWCVFGFGLALLEVQRRAGANAAATPAAPPALPGAAA</sequence>
<feature type="transmembrane region" description="Helical" evidence="5">
    <location>
        <begin position="234"/>
        <end position="250"/>
    </location>
</feature>
<feature type="transmembrane region" description="Helical" evidence="5">
    <location>
        <begin position="256"/>
        <end position="272"/>
    </location>
</feature>
<evidence type="ECO:0000313" key="7">
    <source>
        <dbReference type="EMBL" id="GGR06713.1"/>
    </source>
</evidence>
<keyword evidence="2 5" id="KW-0812">Transmembrane</keyword>
<evidence type="ECO:0000256" key="4">
    <source>
        <dbReference type="ARBA" id="ARBA00023136"/>
    </source>
</evidence>
<dbReference type="PANTHER" id="PTHR37422">
    <property type="entry name" value="TEICHURONIC ACID BIOSYNTHESIS PROTEIN TUAE"/>
    <property type="match status" value="1"/>
</dbReference>
<dbReference type="GO" id="GO:0016020">
    <property type="term" value="C:membrane"/>
    <property type="evidence" value="ECO:0007669"/>
    <property type="project" value="UniProtKB-SubCell"/>
</dbReference>
<keyword evidence="4 5" id="KW-0472">Membrane</keyword>
<feature type="transmembrane region" description="Helical" evidence="5">
    <location>
        <begin position="26"/>
        <end position="43"/>
    </location>
</feature>
<protein>
    <recommendedName>
        <fullName evidence="6">O-antigen ligase-related domain-containing protein</fullName>
    </recommendedName>
</protein>
<dbReference type="EMBL" id="BMQL01000008">
    <property type="protein sequence ID" value="GGR06713.1"/>
    <property type="molecule type" value="Genomic_DNA"/>
</dbReference>
<feature type="transmembrane region" description="Helical" evidence="5">
    <location>
        <begin position="447"/>
        <end position="465"/>
    </location>
</feature>
<evidence type="ECO:0000256" key="3">
    <source>
        <dbReference type="ARBA" id="ARBA00022989"/>
    </source>
</evidence>
<feature type="transmembrane region" description="Helical" evidence="5">
    <location>
        <begin position="101"/>
        <end position="126"/>
    </location>
</feature>
<feature type="transmembrane region" description="Helical" evidence="5">
    <location>
        <begin position="71"/>
        <end position="89"/>
    </location>
</feature>
<dbReference type="Pfam" id="PF04932">
    <property type="entry name" value="Wzy_C"/>
    <property type="match status" value="1"/>
</dbReference>
<gene>
    <name evidence="7" type="ORF">GCM10008957_19390</name>
</gene>
<dbReference type="InterPro" id="IPR051533">
    <property type="entry name" value="WaaL-like"/>
</dbReference>
<feature type="transmembrane region" description="Helical" evidence="5">
    <location>
        <begin position="423"/>
        <end position="441"/>
    </location>
</feature>
<evidence type="ECO:0000256" key="1">
    <source>
        <dbReference type="ARBA" id="ARBA00004141"/>
    </source>
</evidence>
<dbReference type="AlphaFoldDB" id="A0A918F5K7"/>
<comment type="caution">
    <text evidence="7">The sequence shown here is derived from an EMBL/GenBank/DDBJ whole genome shotgun (WGS) entry which is preliminary data.</text>
</comment>
<comment type="subcellular location">
    <subcellularLocation>
        <location evidence="1">Membrane</location>
        <topology evidence="1">Multi-pass membrane protein</topology>
    </subcellularLocation>
</comment>
<accession>A0A918F5K7</accession>
<evidence type="ECO:0000259" key="6">
    <source>
        <dbReference type="Pfam" id="PF04932"/>
    </source>
</evidence>
<keyword evidence="3 5" id="KW-1133">Transmembrane helix</keyword>
<proteinExistence type="predicted"/>
<organism evidence="7 8">
    <name type="scientific">Deinococcus ruber</name>
    <dbReference type="NCBI Taxonomy" id="1848197"/>
    <lineage>
        <taxon>Bacteria</taxon>
        <taxon>Thermotogati</taxon>
        <taxon>Deinococcota</taxon>
        <taxon>Deinococci</taxon>
        <taxon>Deinococcales</taxon>
        <taxon>Deinococcaceae</taxon>
        <taxon>Deinococcus</taxon>
    </lineage>
</organism>
<dbReference type="PANTHER" id="PTHR37422:SF13">
    <property type="entry name" value="LIPOPOLYSACCHARIDE BIOSYNTHESIS PROTEIN PA4999-RELATED"/>
    <property type="match status" value="1"/>
</dbReference>
<name>A0A918F5K7_9DEIO</name>
<evidence type="ECO:0000313" key="8">
    <source>
        <dbReference type="Proteomes" id="UP000603865"/>
    </source>
</evidence>
<dbReference type="Proteomes" id="UP000603865">
    <property type="component" value="Unassembled WGS sequence"/>
</dbReference>
<feature type="transmembrane region" description="Helical" evidence="5">
    <location>
        <begin position="392"/>
        <end position="411"/>
    </location>
</feature>
<feature type="transmembrane region" description="Helical" evidence="5">
    <location>
        <begin position="48"/>
        <end position="65"/>
    </location>
</feature>
<evidence type="ECO:0000256" key="5">
    <source>
        <dbReference type="SAM" id="Phobius"/>
    </source>
</evidence>
<reference evidence="7" key="1">
    <citation type="journal article" date="2014" name="Int. J. Syst. Evol. Microbiol.">
        <title>Complete genome sequence of Corynebacterium casei LMG S-19264T (=DSM 44701T), isolated from a smear-ripened cheese.</title>
        <authorList>
            <consortium name="US DOE Joint Genome Institute (JGI-PGF)"/>
            <person name="Walter F."/>
            <person name="Albersmeier A."/>
            <person name="Kalinowski J."/>
            <person name="Ruckert C."/>
        </authorList>
    </citation>
    <scope>NUCLEOTIDE SEQUENCE</scope>
    <source>
        <strain evidence="7">JCM 31311</strain>
    </source>
</reference>
<reference evidence="7" key="2">
    <citation type="submission" date="2020-09" db="EMBL/GenBank/DDBJ databases">
        <authorList>
            <person name="Sun Q."/>
            <person name="Ohkuma M."/>
        </authorList>
    </citation>
    <scope>NUCLEOTIDE SEQUENCE</scope>
    <source>
        <strain evidence="7">JCM 31311</strain>
    </source>
</reference>
<keyword evidence="8" id="KW-1185">Reference proteome</keyword>
<evidence type="ECO:0000256" key="2">
    <source>
        <dbReference type="ARBA" id="ARBA00022692"/>
    </source>
</evidence>